<accession>A0ABX6RAD6</accession>
<keyword evidence="2" id="KW-1185">Reference proteome</keyword>
<dbReference type="Proteomes" id="UP000515506">
    <property type="component" value="Chromosome"/>
</dbReference>
<reference evidence="1 2" key="1">
    <citation type="submission" date="2020-08" db="EMBL/GenBank/DDBJ databases">
        <title>Streptomycin resistant and MDR strain, P. mexicana.</title>
        <authorList>
            <person name="Ganesh-kumar S."/>
            <person name="Zhe T."/>
            <person name="Yu Z."/>
            <person name="Min Y."/>
        </authorList>
    </citation>
    <scope>NUCLEOTIDE SEQUENCE [LARGE SCALE GENOMIC DNA]</scope>
    <source>
        <strain evidence="1 2">GTZY</strain>
    </source>
</reference>
<evidence type="ECO:0000313" key="2">
    <source>
        <dbReference type="Proteomes" id="UP000515506"/>
    </source>
</evidence>
<protein>
    <submittedName>
        <fullName evidence="1">Uncharacterized protein</fullName>
    </submittedName>
</protein>
<evidence type="ECO:0000313" key="1">
    <source>
        <dbReference type="EMBL" id="QND78934.1"/>
    </source>
</evidence>
<dbReference type="EMBL" id="CP060028">
    <property type="protein sequence ID" value="QND78934.1"/>
    <property type="molecule type" value="Genomic_DNA"/>
</dbReference>
<gene>
    <name evidence="1" type="ORF">H4W19_11110</name>
</gene>
<organism evidence="1 2">
    <name type="scientific">Pseudoxanthomonas mexicana</name>
    <dbReference type="NCBI Taxonomy" id="128785"/>
    <lineage>
        <taxon>Bacteria</taxon>
        <taxon>Pseudomonadati</taxon>
        <taxon>Pseudomonadota</taxon>
        <taxon>Gammaproteobacteria</taxon>
        <taxon>Lysobacterales</taxon>
        <taxon>Lysobacteraceae</taxon>
        <taxon>Pseudoxanthomonas</taxon>
    </lineage>
</organism>
<name>A0ABX6RAD6_PSEMX</name>
<sequence>MGFDADVDDRFRHPLFLSQAWKHRSHAALGVVKSVAMADTVSGRDDRRDIPSFGVIRSIAADQRIKAALENADTLNAADVAQDIAALRDQAESWEKYALAEDQRAQRAEEAQRQTLSRLYTYANQIRKLEDELNALRAASPIDFDVPLEDLASWATEHFTGRLVITNRAARAAAASNHNEPQLILRCIELLAKDYWHMKVHGGAERQAACKLREAELGVRISPSGDAVDMRQYEAEYRVRWEGREYRLDMHLAGSDSRDRQRGLRVYFAWDDEQQLVVVGHLPTHLTSTHT</sequence>
<proteinExistence type="predicted"/>